<name>A0AAN9D7D6_9TELE</name>
<feature type="signal peptide" evidence="1">
    <location>
        <begin position="1"/>
        <end position="20"/>
    </location>
</feature>
<protein>
    <recommendedName>
        <fullName evidence="4">Secreted protein</fullName>
    </recommendedName>
</protein>
<proteinExistence type="predicted"/>
<accession>A0AAN9D7D6</accession>
<feature type="chain" id="PRO_5042821529" description="Secreted protein" evidence="1">
    <location>
        <begin position="21"/>
        <end position="77"/>
    </location>
</feature>
<dbReference type="EMBL" id="JAYKXH010000007">
    <property type="protein sequence ID" value="KAK7163045.1"/>
    <property type="molecule type" value="Genomic_DNA"/>
</dbReference>
<dbReference type="Proteomes" id="UP001364617">
    <property type="component" value="Unassembled WGS sequence"/>
</dbReference>
<evidence type="ECO:0000256" key="1">
    <source>
        <dbReference type="SAM" id="SignalP"/>
    </source>
</evidence>
<sequence>MMSFCLTSLLMGVSLDLSSMDLPISIIKAYKASISQPVNTEQILEPKNSLKRSLSPCCIPFTSENLATLSEDRTEMV</sequence>
<comment type="caution">
    <text evidence="2">The sequence shown here is derived from an EMBL/GenBank/DDBJ whole genome shotgun (WGS) entry which is preliminary data.</text>
</comment>
<evidence type="ECO:0008006" key="4">
    <source>
        <dbReference type="Google" id="ProtNLM"/>
    </source>
</evidence>
<organism evidence="2 3">
    <name type="scientific">Phoxinus phoxinus</name>
    <name type="common">Eurasian minnow</name>
    <dbReference type="NCBI Taxonomy" id="58324"/>
    <lineage>
        <taxon>Eukaryota</taxon>
        <taxon>Metazoa</taxon>
        <taxon>Chordata</taxon>
        <taxon>Craniata</taxon>
        <taxon>Vertebrata</taxon>
        <taxon>Euteleostomi</taxon>
        <taxon>Actinopterygii</taxon>
        <taxon>Neopterygii</taxon>
        <taxon>Teleostei</taxon>
        <taxon>Ostariophysi</taxon>
        <taxon>Cypriniformes</taxon>
        <taxon>Leuciscidae</taxon>
        <taxon>Phoxininae</taxon>
        <taxon>Phoxinus</taxon>
    </lineage>
</organism>
<dbReference type="AlphaFoldDB" id="A0AAN9D7D6"/>
<keyword evidence="1" id="KW-0732">Signal</keyword>
<evidence type="ECO:0000313" key="2">
    <source>
        <dbReference type="EMBL" id="KAK7163045.1"/>
    </source>
</evidence>
<reference evidence="2 3" key="1">
    <citation type="submission" date="2024-02" db="EMBL/GenBank/DDBJ databases">
        <title>Chromosome-level genome assembly of the Eurasian Minnow (Phoxinus phoxinus).</title>
        <authorList>
            <person name="Oriowo T.O."/>
            <person name="Martin S."/>
            <person name="Stange M."/>
            <person name="Chrysostomakis Y."/>
            <person name="Brown T."/>
            <person name="Winkler S."/>
            <person name="Kukowka S."/>
            <person name="Myers E.W."/>
            <person name="Bohne A."/>
        </authorList>
    </citation>
    <scope>NUCLEOTIDE SEQUENCE [LARGE SCALE GENOMIC DNA]</scope>
    <source>
        <strain evidence="2">ZFMK-TIS-60720</strain>
        <tissue evidence="2">Whole Organism</tissue>
    </source>
</reference>
<gene>
    <name evidence="2" type="ORF">R3I93_007173</name>
</gene>
<keyword evidence="3" id="KW-1185">Reference proteome</keyword>
<evidence type="ECO:0000313" key="3">
    <source>
        <dbReference type="Proteomes" id="UP001364617"/>
    </source>
</evidence>